<name>A0AAW0C3Q9_9AGAR</name>
<dbReference type="Proteomes" id="UP001383192">
    <property type="component" value="Unassembled WGS sequence"/>
</dbReference>
<keyword evidence="3" id="KW-1185">Reference proteome</keyword>
<proteinExistence type="predicted"/>
<keyword evidence="1" id="KW-0732">Signal</keyword>
<gene>
    <name evidence="2" type="ORF">VNI00_012824</name>
</gene>
<dbReference type="EMBL" id="JAYKXP010000061">
    <property type="protein sequence ID" value="KAK7033587.1"/>
    <property type="molecule type" value="Genomic_DNA"/>
</dbReference>
<sequence length="209" mass="22940">MHFAAFIALALGIATVSAAPSAHQLEARKNVDRPDPTNLDYCPGRPIGDADRCTFEKQANLPDRRRWFILGVPVANCDKPNAPAIQTTVGGERTVSQSWGHSNKAEIDLAGIKIGGEGGWEESQSRTERQLITVTIPAGKQRAVVAGVLYHEQSGRIRLNYPDPTGESGKNDYHYIWYNNGIISSQPTDDVEYDSVEISCGEKFDLSRL</sequence>
<feature type="signal peptide" evidence="1">
    <location>
        <begin position="1"/>
        <end position="18"/>
    </location>
</feature>
<evidence type="ECO:0000313" key="3">
    <source>
        <dbReference type="Proteomes" id="UP001383192"/>
    </source>
</evidence>
<feature type="chain" id="PRO_5043922986" evidence="1">
    <location>
        <begin position="19"/>
        <end position="209"/>
    </location>
</feature>
<evidence type="ECO:0000313" key="2">
    <source>
        <dbReference type="EMBL" id="KAK7033587.1"/>
    </source>
</evidence>
<evidence type="ECO:0000256" key="1">
    <source>
        <dbReference type="SAM" id="SignalP"/>
    </source>
</evidence>
<organism evidence="2 3">
    <name type="scientific">Paramarasmius palmivorus</name>
    <dbReference type="NCBI Taxonomy" id="297713"/>
    <lineage>
        <taxon>Eukaryota</taxon>
        <taxon>Fungi</taxon>
        <taxon>Dikarya</taxon>
        <taxon>Basidiomycota</taxon>
        <taxon>Agaricomycotina</taxon>
        <taxon>Agaricomycetes</taxon>
        <taxon>Agaricomycetidae</taxon>
        <taxon>Agaricales</taxon>
        <taxon>Marasmiineae</taxon>
        <taxon>Marasmiaceae</taxon>
        <taxon>Paramarasmius</taxon>
    </lineage>
</organism>
<reference evidence="2 3" key="1">
    <citation type="submission" date="2024-01" db="EMBL/GenBank/DDBJ databases">
        <title>A draft genome for a cacao thread blight-causing isolate of Paramarasmius palmivorus.</title>
        <authorList>
            <person name="Baruah I.K."/>
            <person name="Bukari Y."/>
            <person name="Amoako-Attah I."/>
            <person name="Meinhardt L.W."/>
            <person name="Bailey B.A."/>
            <person name="Cohen S.P."/>
        </authorList>
    </citation>
    <scope>NUCLEOTIDE SEQUENCE [LARGE SCALE GENOMIC DNA]</scope>
    <source>
        <strain evidence="2 3">GH-12</strain>
    </source>
</reference>
<protein>
    <submittedName>
        <fullName evidence="2">Uncharacterized protein</fullName>
    </submittedName>
</protein>
<comment type="caution">
    <text evidence="2">The sequence shown here is derived from an EMBL/GenBank/DDBJ whole genome shotgun (WGS) entry which is preliminary data.</text>
</comment>
<accession>A0AAW0C3Q9</accession>
<dbReference type="AlphaFoldDB" id="A0AAW0C3Q9"/>